<keyword evidence="8 12" id="KW-0472">Membrane</keyword>
<accession>A0A1G2HYV6</accession>
<keyword evidence="14" id="KW-0175">Coiled coil</keyword>
<protein>
    <recommendedName>
        <fullName evidence="12">ATP synthase subunit b</fullName>
    </recommendedName>
    <alternativeName>
        <fullName evidence="12">ATP synthase F(0) sector subunit b</fullName>
    </alternativeName>
    <alternativeName>
        <fullName evidence="12">ATPase subunit I</fullName>
    </alternativeName>
    <alternativeName>
        <fullName evidence="12">F-type ATPase subunit b</fullName>
        <shortName evidence="12">F-ATPase subunit b</shortName>
    </alternativeName>
</protein>
<comment type="subunit">
    <text evidence="12">F-type ATPases have 2 components, F(1) - the catalytic core - and F(0) - the membrane proton channel. F(1) has five subunits: alpha(3), beta(3), gamma(1), delta(1), epsilon(1). F(0) has three main subunits: a(1), b(2) and c(10-14). The alpha and beta chains form an alternating ring which encloses part of the gamma chain. F(1) is attached to F(0) by a central stalk formed by the gamma and epsilon chains, while a peripheral stalk is formed by the delta and b chains.</text>
</comment>
<evidence type="ECO:0000256" key="6">
    <source>
        <dbReference type="ARBA" id="ARBA00022989"/>
    </source>
</evidence>
<keyword evidence="4 12" id="KW-0812">Transmembrane</keyword>
<comment type="similarity">
    <text evidence="1 12 13">Belongs to the ATPase B chain family.</text>
</comment>
<comment type="function">
    <text evidence="12">Component of the F(0) channel, it forms part of the peripheral stalk, linking F(1) to F(0).</text>
</comment>
<reference evidence="15 16" key="1">
    <citation type="journal article" date="2016" name="Nat. Commun.">
        <title>Thousands of microbial genomes shed light on interconnected biogeochemical processes in an aquifer system.</title>
        <authorList>
            <person name="Anantharaman K."/>
            <person name="Brown C.T."/>
            <person name="Hug L.A."/>
            <person name="Sharon I."/>
            <person name="Castelle C.J."/>
            <person name="Probst A.J."/>
            <person name="Thomas B.C."/>
            <person name="Singh A."/>
            <person name="Wilkins M.J."/>
            <person name="Karaoz U."/>
            <person name="Brodie E.L."/>
            <person name="Williams K.H."/>
            <person name="Hubbard S.S."/>
            <person name="Banfield J.F."/>
        </authorList>
    </citation>
    <scope>NUCLEOTIDE SEQUENCE [LARGE SCALE GENOMIC DNA]</scope>
</reference>
<dbReference type="GO" id="GO:0046961">
    <property type="term" value="F:proton-transporting ATPase activity, rotational mechanism"/>
    <property type="evidence" value="ECO:0007669"/>
    <property type="project" value="TreeGrafter"/>
</dbReference>
<keyword evidence="5 12" id="KW-0375">Hydrogen ion transport</keyword>
<keyword evidence="12" id="KW-1003">Cell membrane</keyword>
<comment type="function">
    <text evidence="10 12">F(1)F(0) ATP synthase produces ATP from ADP in the presence of a proton or sodium gradient. F-type ATPases consist of two structural domains, F(1) containing the extramembraneous catalytic core and F(0) containing the membrane proton channel, linked together by a central stalk and a peripheral stalk. During catalysis, ATP synthesis in the catalytic domain of F(1) is coupled via a rotary mechanism of the central stalk subunits to proton translocation.</text>
</comment>
<evidence type="ECO:0000256" key="3">
    <source>
        <dbReference type="ARBA" id="ARBA00022547"/>
    </source>
</evidence>
<dbReference type="InterPro" id="IPR002146">
    <property type="entry name" value="ATP_synth_b/b'su_bac/chlpt"/>
</dbReference>
<dbReference type="Proteomes" id="UP000178380">
    <property type="component" value="Unassembled WGS sequence"/>
</dbReference>
<dbReference type="GO" id="GO:0005886">
    <property type="term" value="C:plasma membrane"/>
    <property type="evidence" value="ECO:0007669"/>
    <property type="project" value="UniProtKB-SubCell"/>
</dbReference>
<comment type="subcellular location">
    <subcellularLocation>
        <location evidence="12">Cell membrane</location>
        <topology evidence="12">Single-pass membrane protein</topology>
    </subcellularLocation>
    <subcellularLocation>
        <location evidence="11">Endomembrane system</location>
        <topology evidence="11">Single-pass membrane protein</topology>
    </subcellularLocation>
</comment>
<keyword evidence="3 12" id="KW-0138">CF(0)</keyword>
<dbReference type="GO" id="GO:0046933">
    <property type="term" value="F:proton-transporting ATP synthase activity, rotational mechanism"/>
    <property type="evidence" value="ECO:0007669"/>
    <property type="project" value="UniProtKB-UniRule"/>
</dbReference>
<feature type="transmembrane region" description="Helical" evidence="12">
    <location>
        <begin position="17"/>
        <end position="36"/>
    </location>
</feature>
<keyword evidence="9 12" id="KW-0066">ATP synthesis</keyword>
<evidence type="ECO:0000256" key="9">
    <source>
        <dbReference type="ARBA" id="ARBA00023310"/>
    </source>
</evidence>
<evidence type="ECO:0000313" key="16">
    <source>
        <dbReference type="Proteomes" id="UP000178380"/>
    </source>
</evidence>
<comment type="caution">
    <text evidence="15">The sequence shown here is derived from an EMBL/GenBank/DDBJ whole genome shotgun (WGS) entry which is preliminary data.</text>
</comment>
<evidence type="ECO:0000256" key="11">
    <source>
        <dbReference type="ARBA" id="ARBA00037847"/>
    </source>
</evidence>
<dbReference type="InterPro" id="IPR050059">
    <property type="entry name" value="ATP_synthase_B_chain"/>
</dbReference>
<keyword evidence="6 12" id="KW-1133">Transmembrane helix</keyword>
<dbReference type="PANTHER" id="PTHR33445">
    <property type="entry name" value="ATP SYNTHASE SUBUNIT B', CHLOROPLASTIC"/>
    <property type="match status" value="1"/>
</dbReference>
<organism evidence="15 16">
    <name type="scientific">Candidatus Staskawiczbacteria bacterium RIFCSPHIGHO2_02_FULL_34_10</name>
    <dbReference type="NCBI Taxonomy" id="1802205"/>
    <lineage>
        <taxon>Bacteria</taxon>
        <taxon>Candidatus Staskawicziibacteriota</taxon>
    </lineage>
</organism>
<name>A0A1G2HYV6_9BACT</name>
<evidence type="ECO:0000256" key="5">
    <source>
        <dbReference type="ARBA" id="ARBA00022781"/>
    </source>
</evidence>
<feature type="coiled-coil region" evidence="14">
    <location>
        <begin position="86"/>
        <end position="129"/>
    </location>
</feature>
<evidence type="ECO:0000256" key="4">
    <source>
        <dbReference type="ARBA" id="ARBA00022692"/>
    </source>
</evidence>
<evidence type="ECO:0000313" key="15">
    <source>
        <dbReference type="EMBL" id="OGZ67380.1"/>
    </source>
</evidence>
<dbReference type="HAMAP" id="MF_01398">
    <property type="entry name" value="ATP_synth_b_bprime"/>
    <property type="match status" value="1"/>
</dbReference>
<keyword evidence="7 12" id="KW-0406">Ion transport</keyword>
<keyword evidence="2 12" id="KW-0813">Transport</keyword>
<dbReference type="PANTHER" id="PTHR33445:SF2">
    <property type="entry name" value="ATP SYNTHASE SUBUNIT B', CHLOROPLASTIC"/>
    <property type="match status" value="1"/>
</dbReference>
<dbReference type="STRING" id="1802205.A3C58_03770"/>
<gene>
    <name evidence="12" type="primary">atpF</name>
    <name evidence="15" type="ORF">A3C58_03770</name>
</gene>
<evidence type="ECO:0000256" key="2">
    <source>
        <dbReference type="ARBA" id="ARBA00022448"/>
    </source>
</evidence>
<evidence type="ECO:0000256" key="12">
    <source>
        <dbReference type="HAMAP-Rule" id="MF_01398"/>
    </source>
</evidence>
<sequence>MEEGGIIGQLGIDWKLFLSQAFNFFILLIILRAFVYKPLLKVIKKRSDVIKEGLEKALEADNRLKEVDIIAKNKLKEADQESIHIIKNTEQKAKQLEQALRTKLEEHQKELMNQAELSYERQLQEAKQNVLKNTSEIVKKLFIKVVELKPESIDEALIEKAVNSVKNEAK</sequence>
<dbReference type="GO" id="GO:0045259">
    <property type="term" value="C:proton-transporting ATP synthase complex"/>
    <property type="evidence" value="ECO:0007669"/>
    <property type="project" value="UniProtKB-KW"/>
</dbReference>
<evidence type="ECO:0000256" key="8">
    <source>
        <dbReference type="ARBA" id="ARBA00023136"/>
    </source>
</evidence>
<proteinExistence type="inferred from homology"/>
<dbReference type="EMBL" id="MHOR01000010">
    <property type="protein sequence ID" value="OGZ67380.1"/>
    <property type="molecule type" value="Genomic_DNA"/>
</dbReference>
<dbReference type="AlphaFoldDB" id="A0A1G2HYV6"/>
<evidence type="ECO:0000256" key="1">
    <source>
        <dbReference type="ARBA" id="ARBA00005513"/>
    </source>
</evidence>
<evidence type="ECO:0000256" key="10">
    <source>
        <dbReference type="ARBA" id="ARBA00025198"/>
    </source>
</evidence>
<dbReference type="CDD" id="cd06503">
    <property type="entry name" value="ATP-synt_Fo_b"/>
    <property type="match status" value="1"/>
</dbReference>
<evidence type="ECO:0000256" key="13">
    <source>
        <dbReference type="RuleBase" id="RU003848"/>
    </source>
</evidence>
<dbReference type="GO" id="GO:0012505">
    <property type="term" value="C:endomembrane system"/>
    <property type="evidence" value="ECO:0007669"/>
    <property type="project" value="UniProtKB-SubCell"/>
</dbReference>
<evidence type="ECO:0000256" key="14">
    <source>
        <dbReference type="SAM" id="Coils"/>
    </source>
</evidence>
<evidence type="ECO:0000256" key="7">
    <source>
        <dbReference type="ARBA" id="ARBA00023065"/>
    </source>
</evidence>
<dbReference type="Pfam" id="PF00430">
    <property type="entry name" value="ATP-synt_B"/>
    <property type="match status" value="1"/>
</dbReference>